<dbReference type="OrthoDB" id="49628at2759"/>
<dbReference type="AlphaFoldDB" id="A0A448ZF82"/>
<evidence type="ECO:0000256" key="1">
    <source>
        <dbReference type="SAM" id="MobiDB-lite"/>
    </source>
</evidence>
<feature type="compositionally biased region" description="Basic and acidic residues" evidence="1">
    <location>
        <begin position="692"/>
        <end position="702"/>
    </location>
</feature>
<feature type="region of interest" description="Disordered" evidence="1">
    <location>
        <begin position="630"/>
        <end position="732"/>
    </location>
</feature>
<evidence type="ECO:0000313" key="2">
    <source>
        <dbReference type="EMBL" id="VEU40666.1"/>
    </source>
</evidence>
<feature type="compositionally biased region" description="Polar residues" evidence="1">
    <location>
        <begin position="139"/>
        <end position="150"/>
    </location>
</feature>
<feature type="compositionally biased region" description="Basic residues" evidence="1">
    <location>
        <begin position="561"/>
        <end position="574"/>
    </location>
</feature>
<protein>
    <submittedName>
        <fullName evidence="2">Uncharacterized protein</fullName>
    </submittedName>
</protein>
<feature type="region of interest" description="Disordered" evidence="1">
    <location>
        <begin position="193"/>
        <end position="234"/>
    </location>
</feature>
<dbReference type="EMBL" id="CAACVS010000296">
    <property type="protein sequence ID" value="VEU40666.1"/>
    <property type="molecule type" value="Genomic_DNA"/>
</dbReference>
<accession>A0A448ZF82</accession>
<feature type="compositionally biased region" description="Polar residues" evidence="1">
    <location>
        <begin position="162"/>
        <end position="171"/>
    </location>
</feature>
<feature type="compositionally biased region" description="Basic residues" evidence="1">
    <location>
        <begin position="654"/>
        <end position="665"/>
    </location>
</feature>
<feature type="region of interest" description="Disordered" evidence="1">
    <location>
        <begin position="321"/>
        <end position="353"/>
    </location>
</feature>
<feature type="region of interest" description="Disordered" evidence="1">
    <location>
        <begin position="1"/>
        <end position="176"/>
    </location>
</feature>
<dbReference type="Proteomes" id="UP000291116">
    <property type="component" value="Unassembled WGS sequence"/>
</dbReference>
<feature type="compositionally biased region" description="Basic and acidic residues" evidence="1">
    <location>
        <begin position="393"/>
        <end position="406"/>
    </location>
</feature>
<reference evidence="2 3" key="1">
    <citation type="submission" date="2019-01" db="EMBL/GenBank/DDBJ databases">
        <authorList>
            <person name="Ferrante I. M."/>
        </authorList>
    </citation>
    <scope>NUCLEOTIDE SEQUENCE [LARGE SCALE GENOMIC DNA]</scope>
    <source>
        <strain evidence="2 3">B856</strain>
    </source>
</reference>
<organism evidence="2 3">
    <name type="scientific">Pseudo-nitzschia multistriata</name>
    <dbReference type="NCBI Taxonomy" id="183589"/>
    <lineage>
        <taxon>Eukaryota</taxon>
        <taxon>Sar</taxon>
        <taxon>Stramenopiles</taxon>
        <taxon>Ochrophyta</taxon>
        <taxon>Bacillariophyta</taxon>
        <taxon>Bacillariophyceae</taxon>
        <taxon>Bacillariophycidae</taxon>
        <taxon>Bacillariales</taxon>
        <taxon>Bacillariaceae</taxon>
        <taxon>Pseudo-nitzschia</taxon>
    </lineage>
</organism>
<feature type="compositionally biased region" description="Acidic residues" evidence="1">
    <location>
        <begin position="425"/>
        <end position="434"/>
    </location>
</feature>
<feature type="compositionally biased region" description="Pro residues" evidence="1">
    <location>
        <begin position="51"/>
        <end position="62"/>
    </location>
</feature>
<feature type="compositionally biased region" description="Basic residues" evidence="1">
    <location>
        <begin position="151"/>
        <end position="161"/>
    </location>
</feature>
<feature type="compositionally biased region" description="Low complexity" evidence="1">
    <location>
        <begin position="213"/>
        <end position="228"/>
    </location>
</feature>
<feature type="region of interest" description="Disordered" evidence="1">
    <location>
        <begin position="381"/>
        <end position="441"/>
    </location>
</feature>
<feature type="compositionally biased region" description="Low complexity" evidence="1">
    <location>
        <begin position="73"/>
        <end position="85"/>
    </location>
</feature>
<gene>
    <name evidence="2" type="ORF">PSNMU_V1.4_AUG-EV-PASAV3_0075590</name>
</gene>
<sequence length="732" mass="79221">MQPQTMLPVGDDNIPAPHSYRQPTKAVKHGRPLSPNTLDKDIDEEYLLGIPAPPPPPTPPPGRRGGSKQHLVSTSPSDPSNPTSPRQKRHQRQQQPPESPLRQTPKEQSACDSTFHENDPSNESTPTTLPKTKKVTKPSANSTSATNQRTPKTRTPQRKNTTKTQTPTFSKSAEYGSRLESFHQVMLENIEKEALLMRRQGATPGTPPRNHSRGSSSSGRKASDYGSSGNNGVESLLKETMNDISSAAASTMKTLQSAIQHTKERASAGNLGAGNAGPAPIVCVSIHQGEAGDDSFGETGNHYPHNANDDDDLMSPMATARKETRENQRSAASKQHASNRHPRMAASLPGVEHMPMLNSSSGAEMMKRMGDALKKVVVDATAGANNHQNNNDVQRRNDRGDRRGSDENENDWGVGNILANGFGWDGEEDDDDDDQRSRATYDTWDDENSVLRRLGSWGTVNSQYTAGTTGTAATFGTMATYDTGGDTEGGLSVVGPVSAAVAAASAAKLASAANGDQSMAQGGAEVFRDDNGQRIDPLLIERAMKKQQQNLPKESSLLGKKSQRKSRRQRRKKVVKFDYPPIKSLRQYTRPDPEDLPKLFFTEDELDQIEDDRYSTMSTDDIEIVAVSSKEGSSINASADDGDAAATDGDTRRNTKKCAAGKKKSSGGDEEYELGCKPVKGRSGTPIRRRARGGDDDVKQTHSGDTSSNGPRSPRRLVKGVQIYLRERSTGA</sequence>
<keyword evidence="3" id="KW-1185">Reference proteome</keyword>
<evidence type="ECO:0000313" key="3">
    <source>
        <dbReference type="Proteomes" id="UP000291116"/>
    </source>
</evidence>
<name>A0A448ZF82_9STRA</name>
<proteinExistence type="predicted"/>
<feature type="region of interest" description="Disordered" evidence="1">
    <location>
        <begin position="546"/>
        <end position="576"/>
    </location>
</feature>